<reference evidence="1" key="1">
    <citation type="submission" date="2018-12" db="EMBL/GenBank/DDBJ databases">
        <authorList>
            <person name="Syme R.A."/>
            <person name="Farfan-Caceres L."/>
            <person name="Lichtenzveig J."/>
        </authorList>
    </citation>
    <scope>NUCLEOTIDE SEQUENCE</scope>
    <source>
        <strain evidence="1">Al4</strain>
    </source>
</reference>
<name>A0A8H7IY70_9PLEO</name>
<evidence type="ECO:0000313" key="1">
    <source>
        <dbReference type="EMBL" id="KAF9692975.1"/>
    </source>
</evidence>
<accession>A0A8H7IY70</accession>
<gene>
    <name evidence="1" type="ORF">EKO04_009026</name>
</gene>
<dbReference type="EMBL" id="RZGK01000017">
    <property type="protein sequence ID" value="KAF9692975.1"/>
    <property type="molecule type" value="Genomic_DNA"/>
</dbReference>
<dbReference type="AlphaFoldDB" id="A0A8H7IY70"/>
<evidence type="ECO:0008006" key="3">
    <source>
        <dbReference type="Google" id="ProtNLM"/>
    </source>
</evidence>
<dbReference type="OrthoDB" id="3512845at2759"/>
<dbReference type="Proteomes" id="UP000651452">
    <property type="component" value="Unassembled WGS sequence"/>
</dbReference>
<evidence type="ECO:0000313" key="2">
    <source>
        <dbReference type="Proteomes" id="UP000651452"/>
    </source>
</evidence>
<keyword evidence="2" id="KW-1185">Reference proteome</keyword>
<dbReference type="Gene3D" id="3.40.50.300">
    <property type="entry name" value="P-loop containing nucleotide triphosphate hydrolases"/>
    <property type="match status" value="1"/>
</dbReference>
<proteinExistence type="predicted"/>
<comment type="caution">
    <text evidence="1">The sequence shown here is derived from an EMBL/GenBank/DDBJ whole genome shotgun (WGS) entry which is preliminary data.</text>
</comment>
<dbReference type="Pfam" id="PF13671">
    <property type="entry name" value="AAA_33"/>
    <property type="match status" value="1"/>
</dbReference>
<dbReference type="InterPro" id="IPR027417">
    <property type="entry name" value="P-loop_NTPase"/>
</dbReference>
<reference evidence="1" key="2">
    <citation type="submission" date="2020-09" db="EMBL/GenBank/DDBJ databases">
        <title>Reference genome assembly for Australian Ascochyta lentis isolate Al4.</title>
        <authorList>
            <person name="Lee R.C."/>
            <person name="Farfan-Caceres L.M."/>
            <person name="Debler J.W."/>
            <person name="Williams A.H."/>
            <person name="Henares B.M."/>
        </authorList>
    </citation>
    <scope>NUCLEOTIDE SEQUENCE</scope>
    <source>
        <strain evidence="1">Al4</strain>
    </source>
</reference>
<sequence>MLQRTQSDSRPVVVMTCGIAGAGKTTLANSILKQYPQFTKISIDPIIFSAHGIYGIDYPASEPLYDQYQDEADAVYLQNFLELLDEGKDIVLERSFYAKQDRNEFRSIAEKHGARVVLVFLRAKEKEVLWNRIYRRSLNKKTADSAFDISRETFEMYWNGFDNPEDEGEIVIEVN</sequence>
<dbReference type="SUPFAM" id="SSF52540">
    <property type="entry name" value="P-loop containing nucleoside triphosphate hydrolases"/>
    <property type="match status" value="1"/>
</dbReference>
<protein>
    <recommendedName>
        <fullName evidence="3">ATP/GTP-binding protein</fullName>
    </recommendedName>
</protein>
<organism evidence="1 2">
    <name type="scientific">Ascochyta lentis</name>
    <dbReference type="NCBI Taxonomy" id="205686"/>
    <lineage>
        <taxon>Eukaryota</taxon>
        <taxon>Fungi</taxon>
        <taxon>Dikarya</taxon>
        <taxon>Ascomycota</taxon>
        <taxon>Pezizomycotina</taxon>
        <taxon>Dothideomycetes</taxon>
        <taxon>Pleosporomycetidae</taxon>
        <taxon>Pleosporales</taxon>
        <taxon>Pleosporineae</taxon>
        <taxon>Didymellaceae</taxon>
        <taxon>Ascochyta</taxon>
    </lineage>
</organism>